<dbReference type="InterPro" id="IPR008568">
    <property type="entry name" value="EMC3"/>
</dbReference>
<dbReference type="PIRSF" id="PIRSF010045">
    <property type="entry name" value="DUF850_TM_euk"/>
    <property type="match status" value="1"/>
</dbReference>
<dbReference type="AlphaFoldDB" id="A0AAD5XVP4"/>
<keyword evidence="9" id="KW-1185">Reference proteome</keyword>
<keyword evidence="5 7" id="KW-1133">Transmembrane helix</keyword>
<dbReference type="Pfam" id="PF01956">
    <property type="entry name" value="EMC3_TMCO1"/>
    <property type="match status" value="1"/>
</dbReference>
<feature type="non-terminal residue" evidence="8">
    <location>
        <position position="232"/>
    </location>
</feature>
<dbReference type="InterPro" id="IPR002809">
    <property type="entry name" value="EMC3/TMCO1"/>
</dbReference>
<dbReference type="PANTHER" id="PTHR13116:SF5">
    <property type="entry name" value="ER MEMBRANE PROTEIN COMPLEX SUBUNIT 3"/>
    <property type="match status" value="1"/>
</dbReference>
<protein>
    <recommendedName>
        <fullName evidence="3">ER membrane protein complex subunit 3</fullName>
    </recommendedName>
</protein>
<dbReference type="GO" id="GO:0072546">
    <property type="term" value="C:EMC complex"/>
    <property type="evidence" value="ECO:0007669"/>
    <property type="project" value="TreeGrafter"/>
</dbReference>
<gene>
    <name evidence="8" type="primary">EMC3</name>
    <name evidence="8" type="ORF">HK099_002080</name>
</gene>
<evidence type="ECO:0000256" key="3">
    <source>
        <dbReference type="ARBA" id="ARBA00020822"/>
    </source>
</evidence>
<comment type="caution">
    <text evidence="8">The sequence shown here is derived from an EMBL/GenBank/DDBJ whole genome shotgun (WGS) entry which is preliminary data.</text>
</comment>
<organism evidence="8 9">
    <name type="scientific">Clydaea vesicula</name>
    <dbReference type="NCBI Taxonomy" id="447962"/>
    <lineage>
        <taxon>Eukaryota</taxon>
        <taxon>Fungi</taxon>
        <taxon>Fungi incertae sedis</taxon>
        <taxon>Chytridiomycota</taxon>
        <taxon>Chytridiomycota incertae sedis</taxon>
        <taxon>Chytridiomycetes</taxon>
        <taxon>Lobulomycetales</taxon>
        <taxon>Lobulomycetaceae</taxon>
        <taxon>Clydaea</taxon>
    </lineage>
</organism>
<reference evidence="8" key="1">
    <citation type="submission" date="2020-05" db="EMBL/GenBank/DDBJ databases">
        <title>Phylogenomic resolution of chytrid fungi.</title>
        <authorList>
            <person name="Stajich J.E."/>
            <person name="Amses K."/>
            <person name="Simmons R."/>
            <person name="Seto K."/>
            <person name="Myers J."/>
            <person name="Bonds A."/>
            <person name="Quandt C.A."/>
            <person name="Barry K."/>
            <person name="Liu P."/>
            <person name="Grigoriev I."/>
            <person name="Longcore J.E."/>
            <person name="James T.Y."/>
        </authorList>
    </citation>
    <scope>NUCLEOTIDE SEQUENCE</scope>
    <source>
        <strain evidence="8">JEL0476</strain>
    </source>
</reference>
<evidence type="ECO:0000256" key="7">
    <source>
        <dbReference type="SAM" id="Phobius"/>
    </source>
</evidence>
<dbReference type="EMBL" id="JADGJW010001668">
    <property type="protein sequence ID" value="KAJ3201816.1"/>
    <property type="molecule type" value="Genomic_DNA"/>
</dbReference>
<keyword evidence="4 7" id="KW-0812">Transmembrane</keyword>
<keyword evidence="6 7" id="KW-0472">Membrane</keyword>
<evidence type="ECO:0000313" key="9">
    <source>
        <dbReference type="Proteomes" id="UP001211065"/>
    </source>
</evidence>
<comment type="similarity">
    <text evidence="2">Belongs to the EMC3 family.</text>
</comment>
<sequence length="232" mass="26869">PAIRDWVLLPIMFVMVLVGIARHNVTILLNSTPKTNLKQIRENQALNRARSLRLLNQNLLPEIFQSKKDYIIKSFQERVYLANPDIENSNNNPMADPAGMEVMMEGLKKNMAMIVPQTLIMSWVNFFFSGFILIRLPFALTLRFKSMLQSGIATQDMDVAWVWTAGSMKDMQQMQMMGTPQTMQPKDIAKMFDSEREFLEISSHECLLDDVEIRLLEKYGKNLKEKHLKKNE</sequence>
<proteinExistence type="inferred from homology"/>
<evidence type="ECO:0000256" key="1">
    <source>
        <dbReference type="ARBA" id="ARBA00004141"/>
    </source>
</evidence>
<name>A0AAD5XVP4_9FUNG</name>
<dbReference type="SMART" id="SM01415">
    <property type="entry name" value="DUF106"/>
    <property type="match status" value="1"/>
</dbReference>
<feature type="transmembrane region" description="Helical" evidence="7">
    <location>
        <begin position="6"/>
        <end position="29"/>
    </location>
</feature>
<evidence type="ECO:0000256" key="4">
    <source>
        <dbReference type="ARBA" id="ARBA00022692"/>
    </source>
</evidence>
<dbReference type="GO" id="GO:0034975">
    <property type="term" value="P:protein folding in endoplasmic reticulum"/>
    <property type="evidence" value="ECO:0007669"/>
    <property type="project" value="TreeGrafter"/>
</dbReference>
<feature type="transmembrane region" description="Helical" evidence="7">
    <location>
        <begin position="118"/>
        <end position="140"/>
    </location>
</feature>
<evidence type="ECO:0000313" key="8">
    <source>
        <dbReference type="EMBL" id="KAJ3201816.1"/>
    </source>
</evidence>
<dbReference type="Proteomes" id="UP001211065">
    <property type="component" value="Unassembled WGS sequence"/>
</dbReference>
<evidence type="ECO:0000256" key="2">
    <source>
        <dbReference type="ARBA" id="ARBA00005376"/>
    </source>
</evidence>
<evidence type="ECO:0000256" key="6">
    <source>
        <dbReference type="ARBA" id="ARBA00023136"/>
    </source>
</evidence>
<dbReference type="PANTHER" id="PTHR13116">
    <property type="entry name" value="ER MEMBRANE PROTEIN COMPLEX SUBUNIT 3"/>
    <property type="match status" value="1"/>
</dbReference>
<evidence type="ECO:0000256" key="5">
    <source>
        <dbReference type="ARBA" id="ARBA00022989"/>
    </source>
</evidence>
<comment type="subcellular location">
    <subcellularLocation>
        <location evidence="1">Membrane</location>
        <topology evidence="1">Multi-pass membrane protein</topology>
    </subcellularLocation>
</comment>
<accession>A0AAD5XVP4</accession>